<name>A0A367X288_9PROT</name>
<proteinExistence type="predicted"/>
<gene>
    <name evidence="1" type="ORF">TH30_04800</name>
</gene>
<evidence type="ECO:0000313" key="2">
    <source>
        <dbReference type="Proteomes" id="UP000252255"/>
    </source>
</evidence>
<sequence length="329" mass="38386">MHVYKLQAQTFDEKEIERTAFERDTRKLEPWYQVSDDKQREYAVCPACDNPIQIIGLYEELRHTDRPYGRHTGKPVTGFDYFNADNFEWCPYVRKNQSKGSSRKRGMEGISLKILGIVLTQFDRVIYIIRKETGVRISSKVARTMLENWIEAEGYRFHDATLRNIPWMFAYRSKGLSIFGQQIIKGQDELRLAITDRIPEARFDEKGHITRGNKFYEVTWCFVDYRRKTEEDRLIEMVEFEVCDGGRNVVFAKTITFDPRYFANLINYSNPDKREPHLIAKAKEVYERKFGADFTRSIVNLVGGFDATLPESMRAEMMPGGSPTESSGQ</sequence>
<dbReference type="OrthoDB" id="6983824at2"/>
<evidence type="ECO:0000313" key="1">
    <source>
        <dbReference type="EMBL" id="RCK47773.1"/>
    </source>
</evidence>
<dbReference type="RefSeq" id="WP_114096930.1">
    <property type="nucleotide sequence ID" value="NZ_JPWI01000002.1"/>
</dbReference>
<accession>A0A367X288</accession>
<dbReference type="EMBL" id="JPWI01000002">
    <property type="protein sequence ID" value="RCK47773.1"/>
    <property type="molecule type" value="Genomic_DNA"/>
</dbReference>
<dbReference type="Proteomes" id="UP000252255">
    <property type="component" value="Unassembled WGS sequence"/>
</dbReference>
<reference evidence="1 2" key="1">
    <citation type="submission" date="2014-07" db="EMBL/GenBank/DDBJ databases">
        <title>Draft genome sequence of Thalassospira profundimaris PR54-5.</title>
        <authorList>
            <person name="Lai Q."/>
            <person name="Shao Z."/>
        </authorList>
    </citation>
    <scope>NUCLEOTIDE SEQUENCE [LARGE SCALE GENOMIC DNA]</scope>
    <source>
        <strain evidence="1 2">PR54-5</strain>
    </source>
</reference>
<organism evidence="1 2">
    <name type="scientific">Thalassospira profundimaris</name>
    <dbReference type="NCBI Taxonomy" id="502049"/>
    <lineage>
        <taxon>Bacteria</taxon>
        <taxon>Pseudomonadati</taxon>
        <taxon>Pseudomonadota</taxon>
        <taxon>Alphaproteobacteria</taxon>
        <taxon>Rhodospirillales</taxon>
        <taxon>Thalassospiraceae</taxon>
        <taxon>Thalassospira</taxon>
    </lineage>
</organism>
<protein>
    <submittedName>
        <fullName evidence="1">Uncharacterized protein</fullName>
    </submittedName>
</protein>
<comment type="caution">
    <text evidence="1">The sequence shown here is derived from an EMBL/GenBank/DDBJ whole genome shotgun (WGS) entry which is preliminary data.</text>
</comment>
<dbReference type="AlphaFoldDB" id="A0A367X288"/>